<evidence type="ECO:0000256" key="11">
    <source>
        <dbReference type="RuleBase" id="RU000688"/>
    </source>
</evidence>
<evidence type="ECO:0000256" key="8">
    <source>
        <dbReference type="ARBA" id="ARBA00023170"/>
    </source>
</evidence>
<keyword evidence="9" id="KW-0325">Glycoprotein</keyword>
<dbReference type="SUPFAM" id="SSF55797">
    <property type="entry name" value="PR-1-like"/>
    <property type="match status" value="1"/>
</dbReference>
<feature type="signal peptide" evidence="14">
    <location>
        <begin position="1"/>
        <end position="22"/>
    </location>
</feature>
<feature type="domain" description="G-protein coupled receptors family 1 profile" evidence="15">
    <location>
        <begin position="676"/>
        <end position="937"/>
    </location>
</feature>
<keyword evidence="8 11" id="KW-0675">Receptor</keyword>
<dbReference type="GO" id="GO:0005886">
    <property type="term" value="C:plasma membrane"/>
    <property type="evidence" value="ECO:0007669"/>
    <property type="project" value="UniProtKB-SubCell"/>
</dbReference>
<evidence type="ECO:0000256" key="1">
    <source>
        <dbReference type="ARBA" id="ARBA00004651"/>
    </source>
</evidence>
<dbReference type="SUPFAM" id="SSF81321">
    <property type="entry name" value="Family A G protein-coupled receptor-like"/>
    <property type="match status" value="1"/>
</dbReference>
<feature type="compositionally biased region" description="Polar residues" evidence="12">
    <location>
        <begin position="302"/>
        <end position="312"/>
    </location>
</feature>
<comment type="subcellular location">
    <subcellularLocation>
        <location evidence="1">Cell membrane</location>
        <topology evidence="1">Multi-pass membrane protein</topology>
    </subcellularLocation>
</comment>
<dbReference type="InterPro" id="IPR035940">
    <property type="entry name" value="CAP_sf"/>
</dbReference>
<keyword evidence="10 11" id="KW-0807">Transducer</keyword>
<dbReference type="InterPro" id="IPR000742">
    <property type="entry name" value="EGF"/>
</dbReference>
<dbReference type="eggNOG" id="KOG3656">
    <property type="taxonomic scope" value="Eukaryota"/>
</dbReference>
<evidence type="ECO:0000256" key="7">
    <source>
        <dbReference type="ARBA" id="ARBA00023157"/>
    </source>
</evidence>
<feature type="transmembrane region" description="Helical" evidence="13">
    <location>
        <begin position="918"/>
        <end position="940"/>
    </location>
</feature>
<dbReference type="GO" id="GO:0004930">
    <property type="term" value="F:G protein-coupled receptor activity"/>
    <property type="evidence" value="ECO:0007669"/>
    <property type="project" value="UniProtKB-KW"/>
</dbReference>
<dbReference type="CDD" id="cd15204">
    <property type="entry name" value="7tmA_prokineticin-R"/>
    <property type="match status" value="1"/>
</dbReference>
<dbReference type="InterPro" id="IPR014044">
    <property type="entry name" value="CAP_dom"/>
</dbReference>
<dbReference type="Pfam" id="PF00188">
    <property type="entry name" value="CAP"/>
    <property type="match status" value="1"/>
</dbReference>
<evidence type="ECO:0000256" key="3">
    <source>
        <dbReference type="ARBA" id="ARBA00022692"/>
    </source>
</evidence>
<dbReference type="InterPro" id="IPR000276">
    <property type="entry name" value="GPCR_Rhodpsn"/>
</dbReference>
<evidence type="ECO:0000256" key="9">
    <source>
        <dbReference type="ARBA" id="ARBA00023180"/>
    </source>
</evidence>
<keyword evidence="5 11" id="KW-0297">G-protein coupled receptor</keyword>
<reference evidence="16" key="1">
    <citation type="journal article" date="2008" name="Nature">
        <title>The amphioxus genome and the evolution of the chordate karyotype.</title>
        <authorList>
            <consortium name="US DOE Joint Genome Institute (JGI-PGF)"/>
            <person name="Putnam N.H."/>
            <person name="Butts T."/>
            <person name="Ferrier D.E.K."/>
            <person name="Furlong R.F."/>
            <person name="Hellsten U."/>
            <person name="Kawashima T."/>
            <person name="Robinson-Rechavi M."/>
            <person name="Shoguchi E."/>
            <person name="Terry A."/>
            <person name="Yu J.-K."/>
            <person name="Benito-Gutierrez E.L."/>
            <person name="Dubchak I."/>
            <person name="Garcia-Fernandez J."/>
            <person name="Gibson-Brown J.J."/>
            <person name="Grigoriev I.V."/>
            <person name="Horton A.C."/>
            <person name="de Jong P.J."/>
            <person name="Jurka J."/>
            <person name="Kapitonov V.V."/>
            <person name="Kohara Y."/>
            <person name="Kuroki Y."/>
            <person name="Lindquist E."/>
            <person name="Lucas S."/>
            <person name="Osoegawa K."/>
            <person name="Pennacchio L.A."/>
            <person name="Salamov A.A."/>
            <person name="Satou Y."/>
            <person name="Sauka-Spengler T."/>
            <person name="Schmutz J."/>
            <person name="Shin-I T."/>
            <person name="Toyoda A."/>
            <person name="Bronner-Fraser M."/>
            <person name="Fujiyama A."/>
            <person name="Holland L.Z."/>
            <person name="Holland P.W.H."/>
            <person name="Satoh N."/>
            <person name="Rokhsar D.S."/>
        </authorList>
    </citation>
    <scope>NUCLEOTIDE SEQUENCE [LARGE SCALE GENOMIC DNA]</scope>
    <source>
        <strain evidence="16">S238N-H82</strain>
        <tissue evidence="16">Testes</tissue>
    </source>
</reference>
<dbReference type="InParanoid" id="C3Y3H2"/>
<evidence type="ECO:0000256" key="6">
    <source>
        <dbReference type="ARBA" id="ARBA00023136"/>
    </source>
</evidence>
<dbReference type="PROSITE" id="PS01009">
    <property type="entry name" value="CRISP_1"/>
    <property type="match status" value="1"/>
</dbReference>
<feature type="transmembrane region" description="Helical" evidence="13">
    <location>
        <begin position="697"/>
        <end position="717"/>
    </location>
</feature>
<name>C3Y3H2_BRAFL</name>
<feature type="transmembrane region" description="Helical" evidence="13">
    <location>
        <begin position="585"/>
        <end position="605"/>
    </location>
</feature>
<dbReference type="STRING" id="7739.C3Y3H2"/>
<feature type="transmembrane region" description="Helical" evidence="13">
    <location>
        <begin position="660"/>
        <end position="685"/>
    </location>
</feature>
<evidence type="ECO:0000256" key="14">
    <source>
        <dbReference type="SAM" id="SignalP"/>
    </source>
</evidence>
<dbReference type="PROSITE" id="PS50262">
    <property type="entry name" value="G_PROTEIN_RECEP_F1_2"/>
    <property type="match status" value="1"/>
</dbReference>
<dbReference type="PROSITE" id="PS01010">
    <property type="entry name" value="CRISP_2"/>
    <property type="match status" value="1"/>
</dbReference>
<keyword evidence="14" id="KW-0732">Signal</keyword>
<proteinExistence type="inferred from homology"/>
<dbReference type="SMART" id="SM00198">
    <property type="entry name" value="SCP"/>
    <property type="match status" value="1"/>
</dbReference>
<dbReference type="PRINTS" id="PR00237">
    <property type="entry name" value="GPCRRHODOPSN"/>
</dbReference>
<organism>
    <name type="scientific">Branchiostoma floridae</name>
    <name type="common">Florida lancelet</name>
    <name type="synonym">Amphioxus</name>
    <dbReference type="NCBI Taxonomy" id="7739"/>
    <lineage>
        <taxon>Eukaryota</taxon>
        <taxon>Metazoa</taxon>
        <taxon>Chordata</taxon>
        <taxon>Cephalochordata</taxon>
        <taxon>Leptocardii</taxon>
        <taxon>Amphioxiformes</taxon>
        <taxon>Branchiostomatidae</taxon>
        <taxon>Branchiostoma</taxon>
    </lineage>
</organism>
<dbReference type="FunFam" id="3.40.33.10:FF:000001">
    <property type="entry name" value="Cysteine-rich secretory protein LCCL domain containing 1"/>
    <property type="match status" value="1"/>
</dbReference>
<dbReference type="FunFam" id="1.20.1070.10:FF:000069">
    <property type="entry name" value="Prokineticin receptor 2"/>
    <property type="match status" value="1"/>
</dbReference>
<dbReference type="Pfam" id="PF00001">
    <property type="entry name" value="7tm_1"/>
    <property type="match status" value="1"/>
</dbReference>
<dbReference type="PROSITE" id="PS00022">
    <property type="entry name" value="EGF_1"/>
    <property type="match status" value="1"/>
</dbReference>
<dbReference type="InterPro" id="IPR018244">
    <property type="entry name" value="Allrgn_V5/Tpx1_CS"/>
</dbReference>
<dbReference type="EMBL" id="GG666483">
    <property type="protein sequence ID" value="EEN65239.1"/>
    <property type="molecule type" value="Genomic_DNA"/>
</dbReference>
<dbReference type="InterPro" id="IPR017452">
    <property type="entry name" value="GPCR_Rhodpsn_7TM"/>
</dbReference>
<keyword evidence="6 13" id="KW-0472">Membrane</keyword>
<evidence type="ECO:0000256" key="12">
    <source>
        <dbReference type="SAM" id="MobiDB-lite"/>
    </source>
</evidence>
<dbReference type="PANTHER" id="PTHR24238">
    <property type="entry name" value="G-PROTEIN COUPLED RECEPTOR"/>
    <property type="match status" value="1"/>
</dbReference>
<dbReference type="PANTHER" id="PTHR24238:SF74">
    <property type="entry name" value="PROKINETICIN RECEPTOR 2"/>
    <property type="match status" value="1"/>
</dbReference>
<gene>
    <name evidence="16" type="ORF">BRAFLDRAFT_90683</name>
</gene>
<keyword evidence="4 13" id="KW-1133">Transmembrane helix</keyword>
<dbReference type="AlphaFoldDB" id="C3Y3H2"/>
<comment type="similarity">
    <text evidence="11">Belongs to the G-protein coupled receptor 1 family.</text>
</comment>
<keyword evidence="3 11" id="KW-0812">Transmembrane</keyword>
<feature type="chain" id="PRO_5002935096" description="G-protein coupled receptors family 1 profile domain-containing protein" evidence="14">
    <location>
        <begin position="23"/>
        <end position="1010"/>
    </location>
</feature>
<evidence type="ECO:0000256" key="2">
    <source>
        <dbReference type="ARBA" id="ARBA00022475"/>
    </source>
</evidence>
<evidence type="ECO:0000256" key="5">
    <source>
        <dbReference type="ARBA" id="ARBA00023040"/>
    </source>
</evidence>
<dbReference type="Gene3D" id="3.40.33.10">
    <property type="entry name" value="CAP"/>
    <property type="match status" value="1"/>
</dbReference>
<evidence type="ECO:0000256" key="10">
    <source>
        <dbReference type="ARBA" id="ARBA00023224"/>
    </source>
</evidence>
<feature type="compositionally biased region" description="Low complexity" evidence="12">
    <location>
        <begin position="280"/>
        <end position="301"/>
    </location>
</feature>
<dbReference type="Gene3D" id="1.20.1070.10">
    <property type="entry name" value="Rhodopsin 7-helix transmembrane proteins"/>
    <property type="match status" value="1"/>
</dbReference>
<dbReference type="PROSITE" id="PS00237">
    <property type="entry name" value="G_PROTEIN_RECEP_F1_1"/>
    <property type="match status" value="1"/>
</dbReference>
<evidence type="ECO:0000256" key="13">
    <source>
        <dbReference type="SAM" id="Phobius"/>
    </source>
</evidence>
<feature type="region of interest" description="Disordered" evidence="12">
    <location>
        <begin position="266"/>
        <end position="317"/>
    </location>
</feature>
<feature type="transmembrane region" description="Helical" evidence="13">
    <location>
        <begin position="825"/>
        <end position="849"/>
    </location>
</feature>
<accession>C3Y3H2</accession>
<keyword evidence="7" id="KW-1015">Disulfide bond</keyword>
<dbReference type="eggNOG" id="KOG3017">
    <property type="taxonomic scope" value="Eukaryota"/>
</dbReference>
<sequence length="1010" mass="112022">MSSVARLFAVLGILILTCSSESQGVVHVFSQVMLQSTTGPDAYGHGSEHQDSRRVTRRAAPELTQEELGLIVDKHNELRKGAEPPASNMEYMLWQEELAGMAQEWSERCTWDHGQPHRDHSPFSWVGQNLWLGTTWTEGSSIHGAIQAWYNEVSYYDYDTASCAHDKVCGHYTQLMWGKSHAIGCGLAFCSTVIGSSITNAYLLTCNYGPGGNYAGMRPYVTGPACQTCASEKGWCKDGLCEFANDEQADNCRVCTKLEDLPASCKTAMPKPSPDGELDATSATETATSTSAVSKAEATSSGSAVSNRQTSPGPVVTTARPPPCAGMVCQNGGILKKTCRCQCTDNYYGALCQKSRVEVKFGVIINIRMAASQWHKAERLLKKAVSRVINKYCTVRFSLCCPYGQEKKSPSVRGTGTVINGREPGTPGAPPPTRFALRRERYRSSSWLLRAFTFPSAQLEFVTEDDIHVGAGYPEVTPPLLKVMLLATPRENNEMCADETLTNSRARRDLNFPAISLDPPIGIHHTDDVGFDNETRLFLDQSTLIKVLEEHRGEIDELIGAPIEGVERATVEEDRASERTGDMTVVFAVLGAATLLVSIVGLAVVKHRSMNASNTSVAPLPEDGCNSTNVTDMPPYYEDYDLPEFAPTETDAEVSVGLKVFLGIVYCLIVMTCGFGNLLLISVIVWFKKARTMTNTLIANLALSDFLVAVFCLPFNLDYYIIKSRMWTHSHVTCVAVHFLRQTSLYVSTNALLVIAIDRYLVIMLPHIPRMSARVAGAAVTMVWVVSLLVSIPAAMSTKVVPYANNGNTFCGQIWPIQEEARYKAYYLSMLVLEFLIPVIIMTFCYVFIVRKIWKRQVPGFRTDEQNQSIMRSKRRSVRLLVVVLVLFVLCWGPYHGYSVARDYFPYSLSKNKLNLPIFYVVEALAMGNSMINTVVYIAMNDSIKKYIKKIPRSCKAAWVARQNRKVAPTNVRRRGDAEMNARKNPLLISTIFRPVRVDAFVQESRSTHV</sequence>
<evidence type="ECO:0000259" key="15">
    <source>
        <dbReference type="PROSITE" id="PS50262"/>
    </source>
</evidence>
<feature type="transmembrane region" description="Helical" evidence="13">
    <location>
        <begin position="878"/>
        <end position="898"/>
    </location>
</feature>
<feature type="transmembrane region" description="Helical" evidence="13">
    <location>
        <begin position="775"/>
        <end position="796"/>
    </location>
</feature>
<evidence type="ECO:0000256" key="4">
    <source>
        <dbReference type="ARBA" id="ARBA00022989"/>
    </source>
</evidence>
<protein>
    <recommendedName>
        <fullName evidence="15">G-protein coupled receptors family 1 profile domain-containing protein</fullName>
    </recommendedName>
</protein>
<evidence type="ECO:0000313" key="16">
    <source>
        <dbReference type="EMBL" id="EEN65239.1"/>
    </source>
</evidence>
<dbReference type="GO" id="GO:0005576">
    <property type="term" value="C:extracellular region"/>
    <property type="evidence" value="ECO:0007669"/>
    <property type="project" value="InterPro"/>
</dbReference>
<keyword evidence="2" id="KW-1003">Cell membrane</keyword>